<organism evidence="1 2">
    <name type="scientific">Caldanaerobacter subterraneus</name>
    <dbReference type="NCBI Taxonomy" id="911092"/>
    <lineage>
        <taxon>Bacteria</taxon>
        <taxon>Bacillati</taxon>
        <taxon>Bacillota</taxon>
        <taxon>Clostridia</taxon>
        <taxon>Thermoanaerobacterales</taxon>
        <taxon>Thermoanaerobacteraceae</taxon>
        <taxon>Caldanaerobacter</taxon>
    </lineage>
</organism>
<sequence>MRVQIVFREKADKDIIEWYNSLPEGDRANQIRLILKKYIQEEKEKSKRKDD</sequence>
<evidence type="ECO:0000313" key="2">
    <source>
        <dbReference type="Proteomes" id="UP000529861"/>
    </source>
</evidence>
<name>A0A7Y2L819_9THEO</name>
<protein>
    <submittedName>
        <fullName evidence="1">Uncharacterized protein</fullName>
    </submittedName>
</protein>
<reference evidence="1 2" key="1">
    <citation type="submission" date="2020-04" db="EMBL/GenBank/DDBJ databases">
        <title>Draft genome sequence of Caldanaerobacter sunterraneus. strain 1523vc isolated from Griffin hot spring, Kamchatka, Russia.</title>
        <authorList>
            <person name="Toshchakov S.V."/>
            <person name="Podosokorskaya O.A."/>
            <person name="Kublanov I.V."/>
            <person name="Korzhenkov A."/>
            <person name="Patrushev M.V."/>
        </authorList>
    </citation>
    <scope>NUCLEOTIDE SEQUENCE [LARGE SCALE GENOMIC DNA]</scope>
    <source>
        <strain evidence="1 2">1523vc</strain>
    </source>
</reference>
<dbReference type="EMBL" id="JABEQB010000031">
    <property type="protein sequence ID" value="NNG67528.1"/>
    <property type="molecule type" value="Genomic_DNA"/>
</dbReference>
<gene>
    <name evidence="1" type="ORF">HKI81_09935</name>
</gene>
<dbReference type="Proteomes" id="UP000529861">
    <property type="component" value="Unassembled WGS sequence"/>
</dbReference>
<accession>A0A7Y2L819</accession>
<comment type="caution">
    <text evidence="1">The sequence shown here is derived from an EMBL/GenBank/DDBJ whole genome shotgun (WGS) entry which is preliminary data.</text>
</comment>
<proteinExistence type="predicted"/>
<dbReference type="AlphaFoldDB" id="A0A7Y2L819"/>
<evidence type="ECO:0000313" key="1">
    <source>
        <dbReference type="EMBL" id="NNG67528.1"/>
    </source>
</evidence>
<dbReference type="RefSeq" id="WP_170271321.1">
    <property type="nucleotide sequence ID" value="NZ_JABEQB010000031.1"/>
</dbReference>